<dbReference type="CTD" id="20200058"/>
<organism evidence="3 4">
    <name type="scientific">Helobdella robusta</name>
    <name type="common">Californian leech</name>
    <dbReference type="NCBI Taxonomy" id="6412"/>
    <lineage>
        <taxon>Eukaryota</taxon>
        <taxon>Metazoa</taxon>
        <taxon>Spiralia</taxon>
        <taxon>Lophotrochozoa</taxon>
        <taxon>Annelida</taxon>
        <taxon>Clitellata</taxon>
        <taxon>Hirudinea</taxon>
        <taxon>Rhynchobdellida</taxon>
        <taxon>Glossiphoniidae</taxon>
        <taxon>Helobdella</taxon>
    </lineage>
</organism>
<dbReference type="EMBL" id="KB097495">
    <property type="protein sequence ID" value="ESN96362.1"/>
    <property type="molecule type" value="Genomic_DNA"/>
</dbReference>
<accession>T1EU08</accession>
<protein>
    <submittedName>
        <fullName evidence="2 3">Uncharacterized protein</fullName>
    </submittedName>
</protein>
<dbReference type="EnsemblMetazoa" id="HelroT163417">
    <property type="protein sequence ID" value="HelroP163417"/>
    <property type="gene ID" value="HelroG163417"/>
</dbReference>
<evidence type="ECO:0000313" key="2">
    <source>
        <dbReference type="EMBL" id="ESN96362.1"/>
    </source>
</evidence>
<keyword evidence="4" id="KW-1185">Reference proteome</keyword>
<feature type="compositionally biased region" description="Basic and acidic residues" evidence="1">
    <location>
        <begin position="64"/>
        <end position="79"/>
    </location>
</feature>
<gene>
    <name evidence="3" type="primary">20200058</name>
    <name evidence="2" type="ORF">HELRODRAFT_163417</name>
</gene>
<dbReference type="EMBL" id="AMQM01001384">
    <property type="status" value="NOT_ANNOTATED_CDS"/>
    <property type="molecule type" value="Genomic_DNA"/>
</dbReference>
<reference evidence="4" key="1">
    <citation type="submission" date="2012-12" db="EMBL/GenBank/DDBJ databases">
        <authorList>
            <person name="Hellsten U."/>
            <person name="Grimwood J."/>
            <person name="Chapman J.A."/>
            <person name="Shapiro H."/>
            <person name="Aerts A."/>
            <person name="Otillar R.P."/>
            <person name="Terry A.Y."/>
            <person name="Boore J.L."/>
            <person name="Simakov O."/>
            <person name="Marletaz F."/>
            <person name="Cho S.-J."/>
            <person name="Edsinger-Gonzales E."/>
            <person name="Havlak P."/>
            <person name="Kuo D.-H."/>
            <person name="Larsson T."/>
            <person name="Lv J."/>
            <person name="Arendt D."/>
            <person name="Savage R."/>
            <person name="Osoegawa K."/>
            <person name="de Jong P."/>
            <person name="Lindberg D.R."/>
            <person name="Seaver E.C."/>
            <person name="Weisblat D.A."/>
            <person name="Putnam N.H."/>
            <person name="Grigoriev I.V."/>
            <person name="Rokhsar D.S."/>
        </authorList>
    </citation>
    <scope>NUCLEOTIDE SEQUENCE</scope>
</reference>
<dbReference type="KEGG" id="hro:HELRODRAFT_163417"/>
<dbReference type="AlphaFoldDB" id="T1EU08"/>
<dbReference type="GeneID" id="20200058"/>
<dbReference type="HOGENOM" id="CLU_1972898_0_0_1"/>
<evidence type="ECO:0000256" key="1">
    <source>
        <dbReference type="SAM" id="MobiDB-lite"/>
    </source>
</evidence>
<dbReference type="RefSeq" id="XP_009025537.1">
    <property type="nucleotide sequence ID" value="XM_009027289.1"/>
</dbReference>
<evidence type="ECO:0000313" key="3">
    <source>
        <dbReference type="EnsemblMetazoa" id="HelroP163417"/>
    </source>
</evidence>
<reference evidence="2 4" key="2">
    <citation type="journal article" date="2013" name="Nature">
        <title>Insights into bilaterian evolution from three spiralian genomes.</title>
        <authorList>
            <person name="Simakov O."/>
            <person name="Marletaz F."/>
            <person name="Cho S.J."/>
            <person name="Edsinger-Gonzales E."/>
            <person name="Havlak P."/>
            <person name="Hellsten U."/>
            <person name="Kuo D.H."/>
            <person name="Larsson T."/>
            <person name="Lv J."/>
            <person name="Arendt D."/>
            <person name="Savage R."/>
            <person name="Osoegawa K."/>
            <person name="de Jong P."/>
            <person name="Grimwood J."/>
            <person name="Chapman J.A."/>
            <person name="Shapiro H."/>
            <person name="Aerts A."/>
            <person name="Otillar R.P."/>
            <person name="Terry A.Y."/>
            <person name="Boore J.L."/>
            <person name="Grigoriev I.V."/>
            <person name="Lindberg D.R."/>
            <person name="Seaver E.C."/>
            <person name="Weisblat D.A."/>
            <person name="Putnam N.H."/>
            <person name="Rokhsar D.S."/>
        </authorList>
    </citation>
    <scope>NUCLEOTIDE SEQUENCE</scope>
</reference>
<evidence type="ECO:0000313" key="4">
    <source>
        <dbReference type="Proteomes" id="UP000015101"/>
    </source>
</evidence>
<dbReference type="Proteomes" id="UP000015101">
    <property type="component" value="Unassembled WGS sequence"/>
</dbReference>
<feature type="region of interest" description="Disordered" evidence="1">
    <location>
        <begin position="64"/>
        <end position="91"/>
    </location>
</feature>
<name>T1EU08_HELRO</name>
<reference evidence="3" key="3">
    <citation type="submission" date="2015-06" db="UniProtKB">
        <authorList>
            <consortium name="EnsemblMetazoa"/>
        </authorList>
    </citation>
    <scope>IDENTIFICATION</scope>
</reference>
<dbReference type="InParanoid" id="T1EU08"/>
<sequence>MSKRNVEKANWLKELNFLCSRLKSYYDEEKELFSEINLANHVIESWNIPAFALKKNFDDSRNKQSYDEAKNLERADNKSSHSRNRNKGVVLKSTGRWVDKNKILNKHDSNDVPSLVGLSINLKKTDS</sequence>
<proteinExistence type="predicted"/>